<gene>
    <name evidence="2" type="ORF">M1L60_05425</name>
</gene>
<dbReference type="SUPFAM" id="SSF52091">
    <property type="entry name" value="SpoIIaa-like"/>
    <property type="match status" value="1"/>
</dbReference>
<dbReference type="Proteomes" id="UP001523369">
    <property type="component" value="Unassembled WGS sequence"/>
</dbReference>
<dbReference type="CDD" id="cd16936">
    <property type="entry name" value="HATPase_RsbW-like"/>
    <property type="match status" value="1"/>
</dbReference>
<dbReference type="Gene3D" id="3.30.750.24">
    <property type="entry name" value="STAS domain"/>
    <property type="match status" value="1"/>
</dbReference>
<dbReference type="PANTHER" id="PTHR35526:SF3">
    <property type="entry name" value="ANTI-SIGMA-F FACTOR RSBW"/>
    <property type="match status" value="1"/>
</dbReference>
<dbReference type="InterPro" id="IPR050267">
    <property type="entry name" value="Anti-sigma-factor_SerPK"/>
</dbReference>
<proteinExistence type="predicted"/>
<evidence type="ECO:0000313" key="3">
    <source>
        <dbReference type="Proteomes" id="UP001523369"/>
    </source>
</evidence>
<evidence type="ECO:0000259" key="1">
    <source>
        <dbReference type="PROSITE" id="PS50801"/>
    </source>
</evidence>
<comment type="caution">
    <text evidence="2">The sequence shown here is derived from an EMBL/GenBank/DDBJ whole genome shotgun (WGS) entry which is preliminary data.</text>
</comment>
<name>A0ABT1DGS9_9ACTN</name>
<protein>
    <submittedName>
        <fullName evidence="2">ATPase</fullName>
    </submittedName>
</protein>
<dbReference type="InterPro" id="IPR036890">
    <property type="entry name" value="HATPase_C_sf"/>
</dbReference>
<reference evidence="2 3" key="1">
    <citation type="submission" date="2022-06" db="EMBL/GenBank/DDBJ databases">
        <title>New Species of the Genus Actinoplanes, ActinopZanes ferrugineus.</title>
        <authorList>
            <person name="Ding P."/>
        </authorList>
    </citation>
    <scope>NUCLEOTIDE SEQUENCE [LARGE SCALE GENOMIC DNA]</scope>
    <source>
        <strain evidence="2 3">TRM88003</strain>
    </source>
</reference>
<accession>A0ABT1DGS9</accession>
<dbReference type="EMBL" id="JAMYJR010000003">
    <property type="protein sequence ID" value="MCO8270032.1"/>
    <property type="molecule type" value="Genomic_DNA"/>
</dbReference>
<evidence type="ECO:0000313" key="2">
    <source>
        <dbReference type="EMBL" id="MCO8270032.1"/>
    </source>
</evidence>
<dbReference type="InterPro" id="IPR002645">
    <property type="entry name" value="STAS_dom"/>
</dbReference>
<dbReference type="PANTHER" id="PTHR35526">
    <property type="entry name" value="ANTI-SIGMA-F FACTOR RSBW-RELATED"/>
    <property type="match status" value="1"/>
</dbReference>
<dbReference type="PROSITE" id="PS50801">
    <property type="entry name" value="STAS"/>
    <property type="match status" value="1"/>
</dbReference>
<feature type="domain" description="STAS" evidence="1">
    <location>
        <begin position="3"/>
        <end position="91"/>
    </location>
</feature>
<dbReference type="Gene3D" id="3.30.565.10">
    <property type="entry name" value="Histidine kinase-like ATPase, C-terminal domain"/>
    <property type="match status" value="1"/>
</dbReference>
<sequence>MAITYDVRGDETVLIGSIRGSLALEDVSSLHVNLLKSLAEQPTALLLDLSAMHVTDPLALSVFSATTRQAARWPETPVLLFGPPPPTRELLNGSAYRRLIVLGGLAEARARLAEDPGAGPRVFEELLPVRGAARHARDLATDACLRWDLPHLAGPASLIANELVGNVVDHAHTMMTLRLSLLPRYLTVAVRDGSPVEVRLPVDVPLDARRGRGLMLVDATAHAWGCVLTADGKVVWASLRR</sequence>
<dbReference type="InterPro" id="IPR036513">
    <property type="entry name" value="STAS_dom_sf"/>
</dbReference>
<organism evidence="2 3">
    <name type="scientific">Paractinoplanes aksuensis</name>
    <dbReference type="NCBI Taxonomy" id="2939490"/>
    <lineage>
        <taxon>Bacteria</taxon>
        <taxon>Bacillati</taxon>
        <taxon>Actinomycetota</taxon>
        <taxon>Actinomycetes</taxon>
        <taxon>Micromonosporales</taxon>
        <taxon>Micromonosporaceae</taxon>
        <taxon>Paractinoplanes</taxon>
    </lineage>
</organism>
<keyword evidence="3" id="KW-1185">Reference proteome</keyword>
<dbReference type="RefSeq" id="WP_253236166.1">
    <property type="nucleotide sequence ID" value="NZ_JAMYJR010000003.1"/>
</dbReference>